<feature type="region of interest" description="Disordered" evidence="1">
    <location>
        <begin position="264"/>
        <end position="295"/>
    </location>
</feature>
<feature type="region of interest" description="Disordered" evidence="1">
    <location>
        <begin position="168"/>
        <end position="187"/>
    </location>
</feature>
<gene>
    <name evidence="2" type="ORF">BGZ80_004196</name>
</gene>
<dbReference type="Proteomes" id="UP000703661">
    <property type="component" value="Unassembled WGS sequence"/>
</dbReference>
<evidence type="ECO:0000313" key="3">
    <source>
        <dbReference type="Proteomes" id="UP000703661"/>
    </source>
</evidence>
<reference evidence="2" key="1">
    <citation type="journal article" date="2020" name="Fungal Divers.">
        <title>Resolving the Mortierellaceae phylogeny through synthesis of multi-gene phylogenetics and phylogenomics.</title>
        <authorList>
            <person name="Vandepol N."/>
            <person name="Liber J."/>
            <person name="Desiro A."/>
            <person name="Na H."/>
            <person name="Kennedy M."/>
            <person name="Barry K."/>
            <person name="Grigoriev I.V."/>
            <person name="Miller A.N."/>
            <person name="O'Donnell K."/>
            <person name="Stajich J.E."/>
            <person name="Bonito G."/>
        </authorList>
    </citation>
    <scope>NUCLEOTIDE SEQUENCE</scope>
    <source>
        <strain evidence="2">NRRL 2769</strain>
    </source>
</reference>
<name>A0A9P6SW20_9FUNG</name>
<dbReference type="AlphaFoldDB" id="A0A9P6SW20"/>
<sequence>MSIFDHSEQYIAAADATASVSSVAPASMPTAPLLSVRSLSAPNFQFSGLPQDYFYPGRLPIQTMSQGFMTNIAPIHTGLPNSYQHFVPQPLEQSPLGQMPCAPALQYTTYPSDNLNHALQPTDENVANNNSGFGFQQSIHPFQMDQLTSSMNNLETATETKVKMEYQNNGQYTDSPDSPHDHSLKSTSPFRFTRGYSWSMHDSGHQHFDIPDEYPVHVFARHGSLGSLYPLTHSHELLEPIQAPVSSPMESIPMVATDSSTSIVSMTSMTSQASNSSDSSSSSPPPRSKSPSKAR</sequence>
<protein>
    <submittedName>
        <fullName evidence="2">Uncharacterized protein</fullName>
    </submittedName>
</protein>
<evidence type="ECO:0000313" key="2">
    <source>
        <dbReference type="EMBL" id="KAG0007813.1"/>
    </source>
</evidence>
<keyword evidence="3" id="KW-1185">Reference proteome</keyword>
<evidence type="ECO:0000256" key="1">
    <source>
        <dbReference type="SAM" id="MobiDB-lite"/>
    </source>
</evidence>
<accession>A0A9P6SW20</accession>
<proteinExistence type="predicted"/>
<comment type="caution">
    <text evidence="2">The sequence shown here is derived from an EMBL/GenBank/DDBJ whole genome shotgun (WGS) entry which is preliminary data.</text>
</comment>
<feature type="compositionally biased region" description="Low complexity" evidence="1">
    <location>
        <begin position="264"/>
        <end position="282"/>
    </location>
</feature>
<feature type="non-terminal residue" evidence="2">
    <location>
        <position position="295"/>
    </location>
</feature>
<organism evidence="2 3">
    <name type="scientific">Entomortierella chlamydospora</name>
    <dbReference type="NCBI Taxonomy" id="101097"/>
    <lineage>
        <taxon>Eukaryota</taxon>
        <taxon>Fungi</taxon>
        <taxon>Fungi incertae sedis</taxon>
        <taxon>Mucoromycota</taxon>
        <taxon>Mortierellomycotina</taxon>
        <taxon>Mortierellomycetes</taxon>
        <taxon>Mortierellales</taxon>
        <taxon>Mortierellaceae</taxon>
        <taxon>Entomortierella</taxon>
    </lineage>
</organism>
<dbReference type="EMBL" id="JAAAID010002166">
    <property type="protein sequence ID" value="KAG0007813.1"/>
    <property type="molecule type" value="Genomic_DNA"/>
</dbReference>